<dbReference type="RefSeq" id="WP_345436252.1">
    <property type="nucleotide sequence ID" value="NZ_BAABHK010000012.1"/>
</dbReference>
<dbReference type="PROSITE" id="PS50935">
    <property type="entry name" value="SSB"/>
    <property type="match status" value="1"/>
</dbReference>
<feature type="region of interest" description="Disordered" evidence="3">
    <location>
        <begin position="1"/>
        <end position="62"/>
    </location>
</feature>
<proteinExistence type="predicted"/>
<organism evidence="4 5">
    <name type="scientific">Actinoallomurus vinaceus</name>
    <dbReference type="NCBI Taxonomy" id="1080074"/>
    <lineage>
        <taxon>Bacteria</taxon>
        <taxon>Bacillati</taxon>
        <taxon>Actinomycetota</taxon>
        <taxon>Actinomycetes</taxon>
        <taxon>Streptosporangiales</taxon>
        <taxon>Thermomonosporaceae</taxon>
        <taxon>Actinoallomurus</taxon>
    </lineage>
</organism>
<keyword evidence="1 2" id="KW-0238">DNA-binding</keyword>
<evidence type="ECO:0000256" key="1">
    <source>
        <dbReference type="ARBA" id="ARBA00023125"/>
    </source>
</evidence>
<sequence>MDHHIEETARQAAGGVEGSVKTQEVNARGVEAQGVDAQGAEARHGGSDSGGRPADGRDARPDDAVVRTAETPDAAAGVTHVNEILLVGRLSGTPEWKALPEGRQVAVWRLIVEHQNARSSQDAIDTIRCVTYDSAVQEGIRGWRHGDLVEVRGSLRHRFWRSPDGPRGLYEVEAAIAVRHDRAAPETR</sequence>
<evidence type="ECO:0000256" key="2">
    <source>
        <dbReference type="PROSITE-ProRule" id="PRU00252"/>
    </source>
</evidence>
<evidence type="ECO:0008006" key="6">
    <source>
        <dbReference type="Google" id="ProtNLM"/>
    </source>
</evidence>
<dbReference type="Proteomes" id="UP001501442">
    <property type="component" value="Unassembled WGS sequence"/>
</dbReference>
<dbReference type="InterPro" id="IPR012340">
    <property type="entry name" value="NA-bd_OB-fold"/>
</dbReference>
<evidence type="ECO:0000313" key="4">
    <source>
        <dbReference type="EMBL" id="GAA4633239.1"/>
    </source>
</evidence>
<dbReference type="EMBL" id="BAABHK010000012">
    <property type="protein sequence ID" value="GAA4633239.1"/>
    <property type="molecule type" value="Genomic_DNA"/>
</dbReference>
<dbReference type="Pfam" id="PF00436">
    <property type="entry name" value="SSB"/>
    <property type="match status" value="1"/>
</dbReference>
<evidence type="ECO:0000313" key="5">
    <source>
        <dbReference type="Proteomes" id="UP001501442"/>
    </source>
</evidence>
<dbReference type="Gene3D" id="2.40.50.140">
    <property type="entry name" value="Nucleic acid-binding proteins"/>
    <property type="match status" value="1"/>
</dbReference>
<dbReference type="InterPro" id="IPR000424">
    <property type="entry name" value="Primosome_PriB/ssb"/>
</dbReference>
<dbReference type="SUPFAM" id="SSF50249">
    <property type="entry name" value="Nucleic acid-binding proteins"/>
    <property type="match status" value="1"/>
</dbReference>
<name>A0ABP8UIR9_9ACTN</name>
<evidence type="ECO:0000256" key="3">
    <source>
        <dbReference type="SAM" id="MobiDB-lite"/>
    </source>
</evidence>
<accession>A0ABP8UIR9</accession>
<comment type="caution">
    <text evidence="4">The sequence shown here is derived from an EMBL/GenBank/DDBJ whole genome shotgun (WGS) entry which is preliminary data.</text>
</comment>
<reference evidence="5" key="1">
    <citation type="journal article" date="2019" name="Int. J. Syst. Evol. Microbiol.">
        <title>The Global Catalogue of Microorganisms (GCM) 10K type strain sequencing project: providing services to taxonomists for standard genome sequencing and annotation.</title>
        <authorList>
            <consortium name="The Broad Institute Genomics Platform"/>
            <consortium name="The Broad Institute Genome Sequencing Center for Infectious Disease"/>
            <person name="Wu L."/>
            <person name="Ma J."/>
        </authorList>
    </citation>
    <scope>NUCLEOTIDE SEQUENCE [LARGE SCALE GENOMIC DNA]</scope>
    <source>
        <strain evidence="5">JCM 17939</strain>
    </source>
</reference>
<gene>
    <name evidence="4" type="ORF">GCM10023196_069990</name>
</gene>
<protein>
    <recommendedName>
        <fullName evidence="6">Single-stranded DNA-binding protein</fullName>
    </recommendedName>
</protein>
<keyword evidence="5" id="KW-1185">Reference proteome</keyword>